<dbReference type="Pfam" id="PF04104">
    <property type="entry name" value="DNA_primase_lrg"/>
    <property type="match status" value="1"/>
</dbReference>
<feature type="domain" description="DNA primase large subunit C-terminal" evidence="8">
    <location>
        <begin position="241"/>
        <end position="413"/>
    </location>
</feature>
<comment type="caution">
    <text evidence="9">The sequence shown here is derived from an EMBL/GenBank/DDBJ whole genome shotgun (WGS) entry which is preliminary data.</text>
</comment>
<keyword evidence="2" id="KW-0004">4Fe-4S</keyword>
<dbReference type="InterPro" id="IPR058560">
    <property type="entry name" value="DNA_primase_C"/>
</dbReference>
<evidence type="ECO:0000256" key="7">
    <source>
        <dbReference type="ARBA" id="ARBA00023014"/>
    </source>
</evidence>
<dbReference type="PANTHER" id="PTHR10537:SF4">
    <property type="entry name" value="DNA PRIMASE LARGE SUBUNIT"/>
    <property type="match status" value="1"/>
</dbReference>
<evidence type="ECO:0000256" key="3">
    <source>
        <dbReference type="ARBA" id="ARBA00022515"/>
    </source>
</evidence>
<accession>A0AA39FXK5</accession>
<dbReference type="GO" id="GO:0005658">
    <property type="term" value="C:alpha DNA polymerase:primase complex"/>
    <property type="evidence" value="ECO:0007669"/>
    <property type="project" value="TreeGrafter"/>
</dbReference>
<gene>
    <name evidence="9" type="ORF">PV328_001717</name>
</gene>
<evidence type="ECO:0000313" key="9">
    <source>
        <dbReference type="EMBL" id="KAK0177689.1"/>
    </source>
</evidence>
<keyword evidence="5" id="KW-0479">Metal-binding</keyword>
<name>A0AA39FXK5_9HYME</name>
<evidence type="ECO:0000256" key="1">
    <source>
        <dbReference type="ARBA" id="ARBA00001966"/>
    </source>
</evidence>
<evidence type="ECO:0000313" key="10">
    <source>
        <dbReference type="Proteomes" id="UP001168990"/>
    </source>
</evidence>
<dbReference type="PANTHER" id="PTHR10537">
    <property type="entry name" value="DNA PRIMASE LARGE SUBUNIT"/>
    <property type="match status" value="1"/>
</dbReference>
<reference evidence="9" key="2">
    <citation type="submission" date="2023-03" db="EMBL/GenBank/DDBJ databases">
        <authorList>
            <person name="Inwood S.N."/>
            <person name="Skelly J.G."/>
            <person name="Guhlin J."/>
            <person name="Harrop T.W.R."/>
            <person name="Goldson S.G."/>
            <person name="Dearden P.K."/>
        </authorList>
    </citation>
    <scope>NUCLEOTIDE SEQUENCE</scope>
    <source>
        <strain evidence="9">Irish</strain>
        <tissue evidence="9">Whole body</tissue>
    </source>
</reference>
<evidence type="ECO:0000256" key="5">
    <source>
        <dbReference type="ARBA" id="ARBA00022723"/>
    </source>
</evidence>
<evidence type="ECO:0000256" key="2">
    <source>
        <dbReference type="ARBA" id="ARBA00022485"/>
    </source>
</evidence>
<organism evidence="9 10">
    <name type="scientific">Microctonus aethiopoides</name>
    <dbReference type="NCBI Taxonomy" id="144406"/>
    <lineage>
        <taxon>Eukaryota</taxon>
        <taxon>Metazoa</taxon>
        <taxon>Ecdysozoa</taxon>
        <taxon>Arthropoda</taxon>
        <taxon>Hexapoda</taxon>
        <taxon>Insecta</taxon>
        <taxon>Pterygota</taxon>
        <taxon>Neoptera</taxon>
        <taxon>Endopterygota</taxon>
        <taxon>Hymenoptera</taxon>
        <taxon>Apocrita</taxon>
        <taxon>Ichneumonoidea</taxon>
        <taxon>Braconidae</taxon>
        <taxon>Euphorinae</taxon>
        <taxon>Microctonus</taxon>
    </lineage>
</organism>
<dbReference type="AlphaFoldDB" id="A0AA39FXK5"/>
<evidence type="ECO:0000256" key="4">
    <source>
        <dbReference type="ARBA" id="ARBA00022705"/>
    </source>
</evidence>
<keyword evidence="6" id="KW-0408">Iron</keyword>
<proteinExistence type="predicted"/>
<dbReference type="Gene3D" id="1.20.930.80">
    <property type="match status" value="1"/>
</dbReference>
<reference evidence="9" key="1">
    <citation type="journal article" date="2023" name="bioRxiv">
        <title>Scaffold-level genome assemblies of two parasitoid biocontrol wasps reveal the parthenogenesis mechanism and an associated novel virus.</title>
        <authorList>
            <person name="Inwood S."/>
            <person name="Skelly J."/>
            <person name="Guhlin J."/>
            <person name="Harrop T."/>
            <person name="Goldson S."/>
            <person name="Dearden P."/>
        </authorList>
    </citation>
    <scope>NUCLEOTIDE SEQUENCE</scope>
    <source>
        <strain evidence="9">Irish</strain>
        <tissue evidence="9">Whole body</tissue>
    </source>
</reference>
<evidence type="ECO:0000256" key="6">
    <source>
        <dbReference type="ARBA" id="ARBA00023004"/>
    </source>
</evidence>
<comment type="cofactor">
    <cofactor evidence="1">
        <name>[4Fe-4S] cluster</name>
        <dbReference type="ChEBI" id="CHEBI:49883"/>
    </cofactor>
</comment>
<keyword evidence="7" id="KW-0411">Iron-sulfur</keyword>
<dbReference type="Proteomes" id="UP001168990">
    <property type="component" value="Unassembled WGS sequence"/>
</dbReference>
<protein>
    <recommendedName>
        <fullName evidence="8">DNA primase large subunit C-terminal domain-containing protein</fullName>
    </recommendedName>
</protein>
<keyword evidence="3" id="KW-0639">Primosome</keyword>
<dbReference type="EMBL" id="JAQQBS010000001">
    <property type="protein sequence ID" value="KAK0177689.1"/>
    <property type="molecule type" value="Genomic_DNA"/>
</dbReference>
<evidence type="ECO:0000259" key="8">
    <source>
        <dbReference type="Pfam" id="PF04104"/>
    </source>
</evidence>
<dbReference type="InterPro" id="IPR007238">
    <property type="entry name" value="DNA_primase_lsu_euk/arc"/>
</dbReference>
<dbReference type="GO" id="GO:0006270">
    <property type="term" value="P:DNA replication initiation"/>
    <property type="evidence" value="ECO:0007669"/>
    <property type="project" value="TreeGrafter"/>
</dbReference>
<sequence>MFYIHHPKCRAPLHIVEDCVFTRLRYLKLLYEDKTDDFDGKFEYLFENSIHDNVGHFTLRLIASTSLELRRFWLIRERKLLRHRLDHLLPRQIHRLFRKILRDAKTYEYGSSLYIKNALIIFSTSFLQPQVFAHIAEKEHDNACKLYSCKIYFQSVPDLIRERKIDLNNGYAIVSCSMWKIVLESLFNTMIEHEYKYLNIDMKNIIEMDPRLNLIHKKVRAQLLEEENFRGTITATNIDIESKKFPLCMQHLHRVLRDRHRLSHYARFYYSLFLKECGMELESAIHYWRNEYSKPHSCSSGCTHDWQTSEKKFVYSIRHFYGLEGGRKNYRAPKCEMIQRVIPGPRYEGGCPFKNFEPTALAHLLNDCSITDDIKDQLIKLGKNHPEKACGLFCKNVNNTDKEFIICSPVQYYSNTINLSNQR</sequence>
<keyword evidence="10" id="KW-1185">Reference proteome</keyword>
<dbReference type="Pfam" id="PF26466">
    <property type="entry name" value="DNA_primase_lrg_N"/>
    <property type="match status" value="1"/>
</dbReference>
<keyword evidence="4" id="KW-0235">DNA replication</keyword>
<dbReference type="GO" id="GO:0006269">
    <property type="term" value="P:DNA replication, synthesis of primer"/>
    <property type="evidence" value="ECO:0007669"/>
    <property type="project" value="UniProtKB-KW"/>
</dbReference>
<dbReference type="GO" id="GO:0051539">
    <property type="term" value="F:4 iron, 4 sulfur cluster binding"/>
    <property type="evidence" value="ECO:0007669"/>
    <property type="project" value="UniProtKB-KW"/>
</dbReference>
<dbReference type="GO" id="GO:0046872">
    <property type="term" value="F:metal ion binding"/>
    <property type="evidence" value="ECO:0007669"/>
    <property type="project" value="UniProtKB-KW"/>
</dbReference>